<organism evidence="1 2">
    <name type="scientific">Candidatus Lambdaproteobacteria bacterium RIFOXYD2_FULL_50_16</name>
    <dbReference type="NCBI Taxonomy" id="1817772"/>
    <lineage>
        <taxon>Bacteria</taxon>
        <taxon>Pseudomonadati</taxon>
        <taxon>Pseudomonadota</taxon>
        <taxon>Candidatus Lambdaproteobacteria</taxon>
    </lineage>
</organism>
<dbReference type="AlphaFoldDB" id="A0A1F6GB12"/>
<accession>A0A1F6GB12</accession>
<sequence length="198" mass="21934">MDPFFGGWYKGKTFLREPMNDHQSPSPEDIKQAHLFLDDLKDELLAGHSPGEVYQKLIEHGMSKEQADDALDHAVTHLMSDETLLLDRIEDDQERTELADFIGAAKSEPEEGLKARAWSLAGGCAQGVLIEGGGGQGMTDEHLGEVANGIYILISQGLAPKRIEQLLMVRGLPERFAQWVVKVTKEAVEQEKQDEPQA</sequence>
<protein>
    <submittedName>
        <fullName evidence="1">Uncharacterized protein</fullName>
    </submittedName>
</protein>
<dbReference type="STRING" id="1817772.A2527_08985"/>
<dbReference type="Proteomes" id="UP000178449">
    <property type="component" value="Unassembled WGS sequence"/>
</dbReference>
<reference evidence="1 2" key="1">
    <citation type="journal article" date="2016" name="Nat. Commun.">
        <title>Thousands of microbial genomes shed light on interconnected biogeochemical processes in an aquifer system.</title>
        <authorList>
            <person name="Anantharaman K."/>
            <person name="Brown C.T."/>
            <person name="Hug L.A."/>
            <person name="Sharon I."/>
            <person name="Castelle C.J."/>
            <person name="Probst A.J."/>
            <person name="Thomas B.C."/>
            <person name="Singh A."/>
            <person name="Wilkins M.J."/>
            <person name="Karaoz U."/>
            <person name="Brodie E.L."/>
            <person name="Williams K.H."/>
            <person name="Hubbard S.S."/>
            <person name="Banfield J.F."/>
        </authorList>
    </citation>
    <scope>NUCLEOTIDE SEQUENCE [LARGE SCALE GENOMIC DNA]</scope>
</reference>
<evidence type="ECO:0000313" key="2">
    <source>
        <dbReference type="Proteomes" id="UP000178449"/>
    </source>
</evidence>
<dbReference type="EMBL" id="MFNE01000026">
    <property type="protein sequence ID" value="OGG95293.1"/>
    <property type="molecule type" value="Genomic_DNA"/>
</dbReference>
<gene>
    <name evidence="1" type="ORF">A2527_08985</name>
</gene>
<proteinExistence type="predicted"/>
<name>A0A1F6GB12_9PROT</name>
<comment type="caution">
    <text evidence="1">The sequence shown here is derived from an EMBL/GenBank/DDBJ whole genome shotgun (WGS) entry which is preliminary data.</text>
</comment>
<evidence type="ECO:0000313" key="1">
    <source>
        <dbReference type="EMBL" id="OGG95293.1"/>
    </source>
</evidence>